<dbReference type="InterPro" id="IPR036179">
    <property type="entry name" value="Ig-like_dom_sf"/>
</dbReference>
<gene>
    <name evidence="7" type="ORF">JTE90_021062</name>
</gene>
<feature type="domain" description="Ig-like" evidence="5">
    <location>
        <begin position="405"/>
        <end position="492"/>
    </location>
</feature>
<evidence type="ECO:0000256" key="1">
    <source>
        <dbReference type="ARBA" id="ARBA00022737"/>
    </source>
</evidence>
<dbReference type="SMART" id="SM00409">
    <property type="entry name" value="IG"/>
    <property type="match status" value="5"/>
</dbReference>
<dbReference type="Gene3D" id="2.60.40.10">
    <property type="entry name" value="Immunoglobulins"/>
    <property type="match status" value="6"/>
</dbReference>
<comment type="caution">
    <text evidence="7">The sequence shown here is derived from an EMBL/GenBank/DDBJ whole genome shotgun (WGS) entry which is preliminary data.</text>
</comment>
<dbReference type="AlphaFoldDB" id="A0AAV6VQV1"/>
<feature type="domain" description="Ig-like" evidence="5">
    <location>
        <begin position="305"/>
        <end position="396"/>
    </location>
</feature>
<dbReference type="SUPFAM" id="SSF48726">
    <property type="entry name" value="Immunoglobulin"/>
    <property type="match status" value="4"/>
</dbReference>
<accession>A0AAV6VQV1</accession>
<feature type="domain" description="Ig-like" evidence="5">
    <location>
        <begin position="139"/>
        <end position="208"/>
    </location>
</feature>
<reference evidence="7 8" key="1">
    <citation type="journal article" date="2022" name="Nat. Ecol. Evol.">
        <title>A masculinizing supergene underlies an exaggerated male reproductive morph in a spider.</title>
        <authorList>
            <person name="Hendrickx F."/>
            <person name="De Corte Z."/>
            <person name="Sonet G."/>
            <person name="Van Belleghem S.M."/>
            <person name="Kostlbacher S."/>
            <person name="Vangestel C."/>
        </authorList>
    </citation>
    <scope>NUCLEOTIDE SEQUENCE [LARGE SCALE GENOMIC DNA]</scope>
    <source>
        <strain evidence="7">W744_W776</strain>
    </source>
</reference>
<dbReference type="InterPro" id="IPR007110">
    <property type="entry name" value="Ig-like_dom"/>
</dbReference>
<dbReference type="SMART" id="SM00060">
    <property type="entry name" value="FN3"/>
    <property type="match status" value="2"/>
</dbReference>
<organism evidence="7 8">
    <name type="scientific">Oedothorax gibbosus</name>
    <dbReference type="NCBI Taxonomy" id="931172"/>
    <lineage>
        <taxon>Eukaryota</taxon>
        <taxon>Metazoa</taxon>
        <taxon>Ecdysozoa</taxon>
        <taxon>Arthropoda</taxon>
        <taxon>Chelicerata</taxon>
        <taxon>Arachnida</taxon>
        <taxon>Araneae</taxon>
        <taxon>Araneomorphae</taxon>
        <taxon>Entelegynae</taxon>
        <taxon>Araneoidea</taxon>
        <taxon>Linyphiidae</taxon>
        <taxon>Erigoninae</taxon>
        <taxon>Oedothorax</taxon>
    </lineage>
</organism>
<dbReference type="PROSITE" id="PS50853">
    <property type="entry name" value="FN3"/>
    <property type="match status" value="2"/>
</dbReference>
<dbReference type="GO" id="GO:0030154">
    <property type="term" value="P:cell differentiation"/>
    <property type="evidence" value="ECO:0007669"/>
    <property type="project" value="UniProtKB-ARBA"/>
</dbReference>
<feature type="compositionally biased region" description="Polar residues" evidence="3">
    <location>
        <begin position="844"/>
        <end position="859"/>
    </location>
</feature>
<dbReference type="EMBL" id="JAFNEN010000032">
    <property type="protein sequence ID" value="KAG8199049.1"/>
    <property type="molecule type" value="Genomic_DNA"/>
</dbReference>
<proteinExistence type="predicted"/>
<dbReference type="PANTHER" id="PTHR44170">
    <property type="entry name" value="PROTEIN SIDEKICK"/>
    <property type="match status" value="1"/>
</dbReference>
<feature type="domain" description="Fibronectin type-III" evidence="6">
    <location>
        <begin position="601"/>
        <end position="707"/>
    </location>
</feature>
<keyword evidence="4" id="KW-1133">Transmembrane helix</keyword>
<dbReference type="PANTHER" id="PTHR44170:SF6">
    <property type="entry name" value="CONTACTIN"/>
    <property type="match status" value="1"/>
</dbReference>
<feature type="compositionally biased region" description="Basic and acidic residues" evidence="3">
    <location>
        <begin position="810"/>
        <end position="821"/>
    </location>
</feature>
<dbReference type="GO" id="GO:0098609">
    <property type="term" value="P:cell-cell adhesion"/>
    <property type="evidence" value="ECO:0007669"/>
    <property type="project" value="TreeGrafter"/>
</dbReference>
<evidence type="ECO:0000313" key="7">
    <source>
        <dbReference type="EMBL" id="KAG8199049.1"/>
    </source>
</evidence>
<dbReference type="GO" id="GO:0016020">
    <property type="term" value="C:membrane"/>
    <property type="evidence" value="ECO:0007669"/>
    <property type="project" value="UniProtKB-SubCell"/>
</dbReference>
<dbReference type="PROSITE" id="PS50835">
    <property type="entry name" value="IG_LIKE"/>
    <property type="match status" value="5"/>
</dbReference>
<feature type="domain" description="Ig-like" evidence="5">
    <location>
        <begin position="15"/>
        <end position="120"/>
    </location>
</feature>
<dbReference type="SUPFAM" id="SSF49265">
    <property type="entry name" value="Fibronectin type III"/>
    <property type="match status" value="1"/>
</dbReference>
<evidence type="ECO:0000256" key="2">
    <source>
        <dbReference type="ARBA" id="ARBA00023157"/>
    </source>
</evidence>
<keyword evidence="2" id="KW-1015">Disulfide bond</keyword>
<dbReference type="InterPro" id="IPR003598">
    <property type="entry name" value="Ig_sub2"/>
</dbReference>
<dbReference type="Proteomes" id="UP000827092">
    <property type="component" value="Unassembled WGS sequence"/>
</dbReference>
<dbReference type="InterPro" id="IPR013783">
    <property type="entry name" value="Ig-like_fold"/>
</dbReference>
<feature type="domain" description="Fibronectin type-III" evidence="6">
    <location>
        <begin position="500"/>
        <end position="597"/>
    </location>
</feature>
<dbReference type="Pfam" id="PF07679">
    <property type="entry name" value="I-set"/>
    <property type="match status" value="3"/>
</dbReference>
<keyword evidence="8" id="KW-1185">Reference proteome</keyword>
<feature type="domain" description="Ig-like" evidence="5">
    <location>
        <begin position="215"/>
        <end position="300"/>
    </location>
</feature>
<feature type="transmembrane region" description="Helical" evidence="4">
    <location>
        <begin position="722"/>
        <end position="748"/>
    </location>
</feature>
<protein>
    <recommendedName>
        <fullName evidence="9">Fasciclin-2</fullName>
    </recommendedName>
</protein>
<evidence type="ECO:0000259" key="5">
    <source>
        <dbReference type="PROSITE" id="PS50835"/>
    </source>
</evidence>
<sequence length="859" mass="95632">MGHSSQLLLVSSTEPRLVISPSQRPLFAPTGKPYGLLCKGDGKMPEDDAEDLENRALFTDIKWINPRGEVIQEGDPGVKDSGPNTLKLSFREPKVEDSGSYKCTALYGNTQPLEEVVQLNFYDDIKFEGCEKVQNLVFGKEGRIRCSPVGNPKPSINWEKNKQQVRSERVLVTPEGIVIPTVAKEDAGIYTVEAFVPETGTNKYIDITVNVLTPPRINELPETFIAIQGEEYAITCRAEGSEPLEYSWIDHQSRDLSSVEGFKVNGGLLTIYKVDRYAGGVYKCNVKNPAGSDEASFKLDVQVRPTIVPLQNITAKESENAQLECRAEGMPKPSLSIRKENNYQPFHDGEEGRIEMEQVDEGDFRILRFRIIGVKKADGGLYYCKASNAAGDAEIAGHIEIQYKPDMSLTPTDSVKAWSANPANLSCIAQANPNASLVWKYEGQPIDKTDGRYTIYGGTSYSNLLVKTDGQYGVFGTYTCEASNFLGDSTINIALEEATAPGQVTQIVFDKVTSTTITFRLMGPGNTGGLPISYYIMKYKIANEPNEFEVTVEWAKDTPYILSDLKPRAKYHFSVAARNVVGEGPWQNAEYIMPEETVPEPPAIITEQETISDYPDRFEVRWEVPNDNGEVITMFELRYFKVERGIKGWGQVDKAIEKTIRNWDRNPSFELTGLYPDTYYKIEIRATNKIGNSLPESVVIRTRAGEVTDGHISTLDEQVVSLPIIIAIVLVALFVVLVILDITCFFRFHCGLLYLMRYRTCGRAPEKMQGSLEDGRACVKEVSTANNGKIKSEPRSLSSPDQLPPPDKLSQYEEKPKHEVDNLAFDNNTHTRPADLIIDESFKKSPNGSKTSIGKSSPV</sequence>
<evidence type="ECO:0000313" key="8">
    <source>
        <dbReference type="Proteomes" id="UP000827092"/>
    </source>
</evidence>
<dbReference type="InterPro" id="IPR003961">
    <property type="entry name" value="FN3_dom"/>
</dbReference>
<dbReference type="InterPro" id="IPR036116">
    <property type="entry name" value="FN3_sf"/>
</dbReference>
<evidence type="ECO:0000259" key="6">
    <source>
        <dbReference type="PROSITE" id="PS50853"/>
    </source>
</evidence>
<dbReference type="Pfam" id="PF00041">
    <property type="entry name" value="fn3"/>
    <property type="match status" value="2"/>
</dbReference>
<keyword evidence="4" id="KW-0472">Membrane</keyword>
<evidence type="ECO:0008006" key="9">
    <source>
        <dbReference type="Google" id="ProtNLM"/>
    </source>
</evidence>
<dbReference type="InterPro" id="IPR013098">
    <property type="entry name" value="Ig_I-set"/>
</dbReference>
<keyword evidence="1" id="KW-0677">Repeat</keyword>
<name>A0AAV6VQV1_9ARAC</name>
<evidence type="ECO:0000256" key="3">
    <source>
        <dbReference type="SAM" id="MobiDB-lite"/>
    </source>
</evidence>
<dbReference type="GO" id="GO:0009653">
    <property type="term" value="P:anatomical structure morphogenesis"/>
    <property type="evidence" value="ECO:0007669"/>
    <property type="project" value="UniProtKB-ARBA"/>
</dbReference>
<dbReference type="InterPro" id="IPR003599">
    <property type="entry name" value="Ig_sub"/>
</dbReference>
<keyword evidence="4" id="KW-0812">Transmembrane</keyword>
<dbReference type="Pfam" id="PF13927">
    <property type="entry name" value="Ig_3"/>
    <property type="match status" value="1"/>
</dbReference>
<evidence type="ECO:0000256" key="4">
    <source>
        <dbReference type="SAM" id="Phobius"/>
    </source>
</evidence>
<dbReference type="SMART" id="SM00408">
    <property type="entry name" value="IGc2"/>
    <property type="match status" value="4"/>
</dbReference>
<dbReference type="CDD" id="cd00063">
    <property type="entry name" value="FN3"/>
    <property type="match status" value="2"/>
</dbReference>
<feature type="region of interest" description="Disordered" evidence="3">
    <location>
        <begin position="785"/>
        <end position="859"/>
    </location>
</feature>